<evidence type="ECO:0008006" key="10">
    <source>
        <dbReference type="Google" id="ProtNLM"/>
    </source>
</evidence>
<evidence type="ECO:0000256" key="3">
    <source>
        <dbReference type="ARBA" id="ARBA00022676"/>
    </source>
</evidence>
<evidence type="ECO:0000313" key="9">
    <source>
        <dbReference type="Proteomes" id="UP001497444"/>
    </source>
</evidence>
<evidence type="ECO:0000256" key="6">
    <source>
        <dbReference type="ARBA" id="ARBA00022989"/>
    </source>
</evidence>
<evidence type="ECO:0000256" key="1">
    <source>
        <dbReference type="ARBA" id="ARBA00004167"/>
    </source>
</evidence>
<dbReference type="InterPro" id="IPR008166">
    <property type="entry name" value="Glyco_transf_92"/>
</dbReference>
<keyword evidence="5" id="KW-0812">Transmembrane</keyword>
<evidence type="ECO:0000256" key="4">
    <source>
        <dbReference type="ARBA" id="ARBA00022679"/>
    </source>
</evidence>
<keyword evidence="9" id="KW-1185">Reference proteome</keyword>
<keyword evidence="3" id="KW-0328">Glycosyltransferase</keyword>
<gene>
    <name evidence="8" type="ORF">CSSPJE1EN1_LOCUS17468</name>
</gene>
<dbReference type="PANTHER" id="PTHR21461">
    <property type="entry name" value="GLYCOSYLTRANSFERASE FAMILY 92 PROTEIN"/>
    <property type="match status" value="1"/>
</dbReference>
<keyword evidence="7" id="KW-0472">Membrane</keyword>
<dbReference type="Proteomes" id="UP001497444">
    <property type="component" value="Chromosome 4"/>
</dbReference>
<evidence type="ECO:0000313" key="8">
    <source>
        <dbReference type="EMBL" id="CAK9271990.1"/>
    </source>
</evidence>
<reference evidence="8" key="1">
    <citation type="submission" date="2024-02" db="EMBL/GenBank/DDBJ databases">
        <authorList>
            <consortium name="ELIXIR-Norway"/>
            <consortium name="Elixir Norway"/>
        </authorList>
    </citation>
    <scope>NUCLEOTIDE SEQUENCE</scope>
</reference>
<comment type="similarity">
    <text evidence="2">Belongs to the glycosyltransferase 92 family.</text>
</comment>
<dbReference type="PANTHER" id="PTHR21461:SF69">
    <property type="entry name" value="GLYCOSYLTRANSFERASE FAMILY 92 PROTEIN"/>
    <property type="match status" value="1"/>
</dbReference>
<keyword evidence="6" id="KW-1133">Transmembrane helix</keyword>
<organism evidence="8 9">
    <name type="scientific">Sphagnum jensenii</name>
    <dbReference type="NCBI Taxonomy" id="128206"/>
    <lineage>
        <taxon>Eukaryota</taxon>
        <taxon>Viridiplantae</taxon>
        <taxon>Streptophyta</taxon>
        <taxon>Embryophyta</taxon>
        <taxon>Bryophyta</taxon>
        <taxon>Sphagnophytina</taxon>
        <taxon>Sphagnopsida</taxon>
        <taxon>Sphagnales</taxon>
        <taxon>Sphagnaceae</taxon>
        <taxon>Sphagnum</taxon>
    </lineage>
</organism>
<protein>
    <recommendedName>
        <fullName evidence="10">Glycosyltransferase family 92 protein</fullName>
    </recommendedName>
</protein>
<evidence type="ECO:0000256" key="5">
    <source>
        <dbReference type="ARBA" id="ARBA00022692"/>
    </source>
</evidence>
<accession>A0ABP0X2Y8</accession>
<sequence>MMREREPTRVTRKARGAAAMVAAVCASSVSYWLRLLLVLATAALLVLVCLPDAASLGGCHQKSSDHGCLNLLQQPKSERQSTYRDQQQQQQQQQRLLAALAAAAAAERPVFVDAAVSFPEHVLLLLNSTLFHEEEAGGGESSNPRKLVYGDHQQEELVMCIYGAHVRTKVLAIDQGFVRCEHPSSKTLKASLVGKFVSLQIQRLTTRQLPSKAQYGAISWKKVVYQIVVYEEEGFVLLFAKGIVVTKKGEAPQGLECVFGNTFRTQVTESCQENFRCPLPPPQQRDSFVGLLVHLQLANGTRFPSVVRYSRNTTIIRDNLHNSSSNKAAVDDDFTKQASVSDIKTAADLERHSLEDLEKSKKDMTVCACTMIWNGAKFLREWVMFHDRMGVERFFLYDNNSDDDLDSVVKSLQSSNFNLSRHVWPWLKTQEAGFSHCASQAMPICEWVAFIDLDEFLFPSSYMKGLNQQSNVGNQKLNVDLSSEGNSSSSMNSIVEGKMGQLKIPCYTFGASGLVALPSSGQIVNYICRMRAPKRVKSIVRLVALSPTLCSQVHHFHLCSTFQEVRANIGQAAVYHYKYQVWEDFKTKFVHRVATFVPDWSDNYKLNHVDRTPGLGTKAVEPPAWAEKFCELNDTTLRDFALSQFQRNKSSSELIWESHASRS</sequence>
<dbReference type="Pfam" id="PF01697">
    <property type="entry name" value="Glyco_transf_92"/>
    <property type="match status" value="1"/>
</dbReference>
<keyword evidence="4" id="KW-0808">Transferase</keyword>
<proteinExistence type="inferred from homology"/>
<evidence type="ECO:0000256" key="7">
    <source>
        <dbReference type="ARBA" id="ARBA00023136"/>
    </source>
</evidence>
<evidence type="ECO:0000256" key="2">
    <source>
        <dbReference type="ARBA" id="ARBA00007647"/>
    </source>
</evidence>
<dbReference type="EMBL" id="OZ020099">
    <property type="protein sequence ID" value="CAK9271990.1"/>
    <property type="molecule type" value="Genomic_DNA"/>
</dbReference>
<comment type="subcellular location">
    <subcellularLocation>
        <location evidence="1">Membrane</location>
        <topology evidence="1">Single-pass membrane protein</topology>
    </subcellularLocation>
</comment>
<name>A0ABP0X2Y8_9BRYO</name>